<dbReference type="PROSITE" id="PS51858">
    <property type="entry name" value="PPPDE"/>
    <property type="match status" value="1"/>
</dbReference>
<dbReference type="InterPro" id="IPR042266">
    <property type="entry name" value="PPPDE_sf"/>
</dbReference>
<feature type="region of interest" description="Disordered" evidence="4">
    <location>
        <begin position="57"/>
        <end position="139"/>
    </location>
</feature>
<proteinExistence type="inferred from homology"/>
<dbReference type="InterPro" id="IPR008580">
    <property type="entry name" value="PPPDE_dom"/>
</dbReference>
<dbReference type="Pfam" id="PF05903">
    <property type="entry name" value="Peptidase_C97"/>
    <property type="match status" value="1"/>
</dbReference>
<gene>
    <name evidence="6" type="ORF">BN1723_012225</name>
</gene>
<dbReference type="GO" id="GO:0016579">
    <property type="term" value="P:protein deubiquitination"/>
    <property type="evidence" value="ECO:0007669"/>
    <property type="project" value="TreeGrafter"/>
</dbReference>
<feature type="non-terminal residue" evidence="6">
    <location>
        <position position="1"/>
    </location>
</feature>
<organism evidence="6 7">
    <name type="scientific">Verticillium longisporum</name>
    <name type="common">Verticillium dahliae var. longisporum</name>
    <dbReference type="NCBI Taxonomy" id="100787"/>
    <lineage>
        <taxon>Eukaryota</taxon>
        <taxon>Fungi</taxon>
        <taxon>Dikarya</taxon>
        <taxon>Ascomycota</taxon>
        <taxon>Pezizomycotina</taxon>
        <taxon>Sordariomycetes</taxon>
        <taxon>Hypocreomycetidae</taxon>
        <taxon>Glomerellales</taxon>
        <taxon>Plectosphaerellaceae</taxon>
        <taxon>Verticillium</taxon>
    </lineage>
</organism>
<evidence type="ECO:0000256" key="3">
    <source>
        <dbReference type="ARBA" id="ARBA00022801"/>
    </source>
</evidence>
<dbReference type="Gene3D" id="3.90.1720.30">
    <property type="entry name" value="PPPDE domains"/>
    <property type="match status" value="1"/>
</dbReference>
<name>A0A0G4LG56_VERLO</name>
<dbReference type="PANTHER" id="PTHR12378">
    <property type="entry name" value="DESUMOYLATING ISOPEPTIDASE"/>
    <property type="match status" value="1"/>
</dbReference>
<dbReference type="EMBL" id="CVQI01011447">
    <property type="protein sequence ID" value="CRK21013.1"/>
    <property type="molecule type" value="Genomic_DNA"/>
</dbReference>
<evidence type="ECO:0000313" key="6">
    <source>
        <dbReference type="EMBL" id="CRK21013.1"/>
    </source>
</evidence>
<comment type="similarity">
    <text evidence="1">Belongs to the DeSI family.</text>
</comment>
<dbReference type="GO" id="GO:0006508">
    <property type="term" value="P:proteolysis"/>
    <property type="evidence" value="ECO:0007669"/>
    <property type="project" value="UniProtKB-KW"/>
</dbReference>
<dbReference type="AlphaFoldDB" id="A0A0G4LG56"/>
<evidence type="ECO:0000256" key="2">
    <source>
        <dbReference type="ARBA" id="ARBA00022670"/>
    </source>
</evidence>
<keyword evidence="2" id="KW-0645">Protease</keyword>
<keyword evidence="3" id="KW-0378">Hydrolase</keyword>
<dbReference type="PANTHER" id="PTHR12378:SF80">
    <property type="entry name" value="IP06716P-RELATED"/>
    <property type="match status" value="1"/>
</dbReference>
<accession>A0A0G4LG56</accession>
<evidence type="ECO:0000259" key="5">
    <source>
        <dbReference type="PROSITE" id="PS51858"/>
    </source>
</evidence>
<evidence type="ECO:0000256" key="1">
    <source>
        <dbReference type="ARBA" id="ARBA00008140"/>
    </source>
</evidence>
<sequence>EFQGTSYNLLTRNCNHFTSELCLKLTGQSGPGWLNRAASIGVALPCVVPREWIDPPEYDMVDGELLDEDEDEDDGTHEGSRMLKQSPPRFHGEPRPQEEQESGWGSEDDRRHGGSGKGKQVERDQAGRALPASERAPRP</sequence>
<evidence type="ECO:0000313" key="7">
    <source>
        <dbReference type="Proteomes" id="UP000045706"/>
    </source>
</evidence>
<dbReference type="GO" id="GO:0101005">
    <property type="term" value="F:deubiquitinase activity"/>
    <property type="evidence" value="ECO:0007669"/>
    <property type="project" value="TreeGrafter"/>
</dbReference>
<evidence type="ECO:0000256" key="4">
    <source>
        <dbReference type="SAM" id="MobiDB-lite"/>
    </source>
</evidence>
<feature type="compositionally biased region" description="Acidic residues" evidence="4">
    <location>
        <begin position="57"/>
        <end position="75"/>
    </location>
</feature>
<feature type="domain" description="PPPDE" evidence="5">
    <location>
        <begin position="1"/>
        <end position="52"/>
    </location>
</feature>
<reference evidence="7" key="1">
    <citation type="submission" date="2015-05" db="EMBL/GenBank/DDBJ databases">
        <authorList>
            <person name="Fogelqvist Johan"/>
        </authorList>
    </citation>
    <scope>NUCLEOTIDE SEQUENCE [LARGE SCALE GENOMIC DNA]</scope>
</reference>
<dbReference type="Proteomes" id="UP000045706">
    <property type="component" value="Unassembled WGS sequence"/>
</dbReference>
<protein>
    <recommendedName>
        <fullName evidence="5">PPPDE domain-containing protein</fullName>
    </recommendedName>
</protein>